<protein>
    <submittedName>
        <fullName evidence="5">Diadenosine tetraphosphate hydrolase</fullName>
    </submittedName>
</protein>
<dbReference type="HOGENOM" id="CLU_056776_3_2_9"/>
<sequence length="134" mass="15442">MDNCIFCKIASHQIPGKILYEDDVCMAFLDLSQTTNGHTLVIPKKHYQHVLDVDQETLGHMMSVVQRVACQIEEKMNTKGFNIVSNMNEVAGQSVHHFHIHIIPRYQTDDPFHIQYTDRSGDVDLETIYQQIID</sequence>
<evidence type="ECO:0000259" key="4">
    <source>
        <dbReference type="PROSITE" id="PS51084"/>
    </source>
</evidence>
<feature type="short sequence motif" description="Histidine triad motif" evidence="2 3">
    <location>
        <begin position="97"/>
        <end position="101"/>
    </location>
</feature>
<name>E7GFC8_9FIRM</name>
<dbReference type="InterPro" id="IPR019808">
    <property type="entry name" value="Histidine_triad_CS"/>
</dbReference>
<dbReference type="Proteomes" id="UP000003157">
    <property type="component" value="Unassembled WGS sequence"/>
</dbReference>
<evidence type="ECO:0000256" key="1">
    <source>
        <dbReference type="PIRSR" id="PIRSR601310-1"/>
    </source>
</evidence>
<dbReference type="PRINTS" id="PR00332">
    <property type="entry name" value="HISTRIAD"/>
</dbReference>
<dbReference type="SUPFAM" id="SSF54197">
    <property type="entry name" value="HIT-like"/>
    <property type="match status" value="1"/>
</dbReference>
<proteinExistence type="predicted"/>
<keyword evidence="5" id="KW-0378">Hydrolase</keyword>
<evidence type="ECO:0000313" key="6">
    <source>
        <dbReference type="Proteomes" id="UP000003157"/>
    </source>
</evidence>
<feature type="active site" description="Tele-AMP-histidine intermediate" evidence="1">
    <location>
        <position position="99"/>
    </location>
</feature>
<dbReference type="STRING" id="100884.GCA_000269565_00651"/>
<evidence type="ECO:0000256" key="3">
    <source>
        <dbReference type="PROSITE-ProRule" id="PRU00464"/>
    </source>
</evidence>
<dbReference type="GeneID" id="78228550"/>
<dbReference type="InterPro" id="IPR036265">
    <property type="entry name" value="HIT-like_sf"/>
</dbReference>
<dbReference type="GO" id="GO:0016787">
    <property type="term" value="F:hydrolase activity"/>
    <property type="evidence" value="ECO:0007669"/>
    <property type="project" value="UniProtKB-KW"/>
</dbReference>
<dbReference type="PANTHER" id="PTHR46648">
    <property type="entry name" value="HIT FAMILY PROTEIN 1"/>
    <property type="match status" value="1"/>
</dbReference>
<dbReference type="InterPro" id="IPR001310">
    <property type="entry name" value="Histidine_triad_HIT"/>
</dbReference>
<evidence type="ECO:0000313" key="5">
    <source>
        <dbReference type="EMBL" id="EFW03189.1"/>
    </source>
</evidence>
<dbReference type="PROSITE" id="PS00892">
    <property type="entry name" value="HIT_1"/>
    <property type="match status" value="1"/>
</dbReference>
<dbReference type="GO" id="GO:0009117">
    <property type="term" value="P:nucleotide metabolic process"/>
    <property type="evidence" value="ECO:0007669"/>
    <property type="project" value="TreeGrafter"/>
</dbReference>
<dbReference type="InterPro" id="IPR011146">
    <property type="entry name" value="HIT-like"/>
</dbReference>
<gene>
    <name evidence="5" type="ORF">HMPREF9488_03471</name>
</gene>
<evidence type="ECO:0000256" key="2">
    <source>
        <dbReference type="PIRSR" id="PIRSR601310-3"/>
    </source>
</evidence>
<dbReference type="PANTHER" id="PTHR46648:SF1">
    <property type="entry name" value="ADENOSINE 5'-MONOPHOSPHORAMIDASE HNT1"/>
    <property type="match status" value="1"/>
</dbReference>
<comment type="caution">
    <text evidence="5">The sequence shown here is derived from an EMBL/GenBank/DDBJ whole genome shotgun (WGS) entry which is preliminary data.</text>
</comment>
<dbReference type="EMBL" id="ADKX01000049">
    <property type="protein sequence ID" value="EFW03189.1"/>
    <property type="molecule type" value="Genomic_DNA"/>
</dbReference>
<dbReference type="Pfam" id="PF01230">
    <property type="entry name" value="HIT"/>
    <property type="match status" value="1"/>
</dbReference>
<dbReference type="PROSITE" id="PS51084">
    <property type="entry name" value="HIT_2"/>
    <property type="match status" value="1"/>
</dbReference>
<dbReference type="RefSeq" id="WP_008790553.1">
    <property type="nucleotide sequence ID" value="NZ_AKCB01000001.1"/>
</dbReference>
<organism evidence="5 6">
    <name type="scientific">Coprobacillus cateniformis</name>
    <dbReference type="NCBI Taxonomy" id="100884"/>
    <lineage>
        <taxon>Bacteria</taxon>
        <taxon>Bacillati</taxon>
        <taxon>Bacillota</taxon>
        <taxon>Erysipelotrichia</taxon>
        <taxon>Erysipelotrichales</taxon>
        <taxon>Coprobacillaceae</taxon>
        <taxon>Coprobacillus</taxon>
    </lineage>
</organism>
<reference evidence="5 6" key="1">
    <citation type="submission" date="2010-12" db="EMBL/GenBank/DDBJ databases">
        <title>The Genome Sequence of Coprobacillus sp. strain 29_1.</title>
        <authorList>
            <consortium name="The Broad Institute Genome Sequencing Platform"/>
            <person name="Earl A."/>
            <person name="Ward D."/>
            <person name="Feldgarden M."/>
            <person name="Gevers D."/>
            <person name="Daigneault M."/>
            <person name="Sibley C.D."/>
            <person name="White A."/>
            <person name="Strauss J."/>
            <person name="Allen-Vercoe E."/>
            <person name="Young S.K."/>
            <person name="Zeng Q."/>
            <person name="Gargeya S."/>
            <person name="Fitzgerald M."/>
            <person name="Haas B."/>
            <person name="Abouelleil A."/>
            <person name="Alvarado L."/>
            <person name="Arachchi H.M."/>
            <person name="Berlin A."/>
            <person name="Brown A."/>
            <person name="Chapman S.B."/>
            <person name="Chen Z."/>
            <person name="Dunbar C."/>
            <person name="Freedman E."/>
            <person name="Gearin G."/>
            <person name="Gellesch M."/>
            <person name="Goldberg J."/>
            <person name="Griggs A."/>
            <person name="Gujja S."/>
            <person name="Heilman E."/>
            <person name="Heiman D."/>
            <person name="Howarth C."/>
            <person name="Larson L."/>
            <person name="Lui A."/>
            <person name="MacDonald P.J.P."/>
            <person name="Mehta T."/>
            <person name="Montmayeur A."/>
            <person name="Murphy C."/>
            <person name="Neiman D."/>
            <person name="Pearson M."/>
            <person name="Priest M."/>
            <person name="Roberts A."/>
            <person name="Saif S."/>
            <person name="Shea T."/>
            <person name="Shenoy N."/>
            <person name="Sisk P."/>
            <person name="Stolte C."/>
            <person name="Sykes S."/>
            <person name="White J."/>
            <person name="Yandava C."/>
            <person name="Nusbaum C."/>
            <person name="Birren B."/>
        </authorList>
    </citation>
    <scope>NUCLEOTIDE SEQUENCE [LARGE SCALE GENOMIC DNA]</scope>
    <source>
        <strain evidence="5 6">29_1</strain>
    </source>
</reference>
<feature type="domain" description="HIT" evidence="4">
    <location>
        <begin position="5"/>
        <end position="112"/>
    </location>
</feature>
<dbReference type="Gene3D" id="3.30.428.10">
    <property type="entry name" value="HIT-like"/>
    <property type="match status" value="1"/>
</dbReference>
<dbReference type="AlphaFoldDB" id="E7GFC8"/>
<keyword evidence="6" id="KW-1185">Reference proteome</keyword>
<dbReference type="eggNOG" id="COG0537">
    <property type="taxonomic scope" value="Bacteria"/>
</dbReference>
<accession>E7GFC8</accession>
<dbReference type="OrthoDB" id="9784774at2"/>